<organism evidence="1">
    <name type="scientific">Woronichinia naegeliana WA131</name>
    <dbReference type="NCBI Taxonomy" id="2824559"/>
    <lineage>
        <taxon>Bacteria</taxon>
        <taxon>Bacillati</taxon>
        <taxon>Cyanobacteriota</taxon>
        <taxon>Cyanophyceae</taxon>
        <taxon>Synechococcales</taxon>
        <taxon>Coelosphaeriaceae</taxon>
        <taxon>Woronichinia</taxon>
    </lineage>
</organism>
<proteinExistence type="predicted"/>
<dbReference type="Proteomes" id="UP001065613">
    <property type="component" value="Chromosome"/>
</dbReference>
<reference evidence="1" key="1">
    <citation type="submission" date="2021-04" db="EMBL/GenBank/DDBJ databases">
        <title>Genome sequence of Woronichinia naegeliana from Washington state freshwater lake bloom.</title>
        <authorList>
            <person name="Dreher T.W."/>
        </authorList>
    </citation>
    <scope>NUCLEOTIDE SEQUENCE</scope>
    <source>
        <strain evidence="1">WA131</strain>
    </source>
</reference>
<protein>
    <submittedName>
        <fullName evidence="1">Rpn family recombination-promoting nuclease/putative transposase</fullName>
    </submittedName>
</protein>
<accession>A0A977PVG5</accession>
<dbReference type="AlphaFoldDB" id="A0A977PVG5"/>
<gene>
    <name evidence="1" type="ORF">KA717_27640</name>
</gene>
<sequence length="280" mass="31880">MFDNVSKFLAENFSEDYATWLLGRAVTLTKLSPTELSLEPIRADSLILEQSEDLVLHLEFQTEPDENMGFRMLDYRVRVYRRFPLKTMHQVVIYLKPTQSNLVYQDSFQLGETTHRYRVIRLWEESSDLFLISPGLLPLAVLTQSSDPELKLRQVAEVLETITDNRVRGNLMTAASVFGGLVLKPELIKTILRSEIMKESAVYQEILQEGEQRGLLKGEQRGLLKGEQRGLLKGEQIGLLKGKLETIPLLIKLGLTIAEIAEELDIDIALVDQFVANQNH</sequence>
<evidence type="ECO:0000313" key="1">
    <source>
        <dbReference type="EMBL" id="UXE59530.1"/>
    </source>
</evidence>
<dbReference type="KEGG" id="wna:KA717_27640"/>
<dbReference type="EMBL" id="CP073041">
    <property type="protein sequence ID" value="UXE59530.1"/>
    <property type="molecule type" value="Genomic_DNA"/>
</dbReference>
<dbReference type="PANTHER" id="PTHR34613">
    <property type="entry name" value="SLL0800 PROTEIN"/>
    <property type="match status" value="1"/>
</dbReference>
<dbReference type="PANTHER" id="PTHR34613:SF1">
    <property type="entry name" value="SLL6017 PROTEIN"/>
    <property type="match status" value="1"/>
</dbReference>
<name>A0A977PVG5_9CYAN</name>
<dbReference type="InterPro" id="IPR010106">
    <property type="entry name" value="RpnA"/>
</dbReference>
<dbReference type="NCBIfam" id="TIGR01784">
    <property type="entry name" value="T_den_put_tspse"/>
    <property type="match status" value="1"/>
</dbReference>